<evidence type="ECO:0000313" key="7">
    <source>
        <dbReference type="EMBL" id="ELR22470.1"/>
    </source>
</evidence>
<evidence type="ECO:0000313" key="8">
    <source>
        <dbReference type="Proteomes" id="UP000011083"/>
    </source>
</evidence>
<dbReference type="Pfam" id="PF00085">
    <property type="entry name" value="Thioredoxin"/>
    <property type="match status" value="1"/>
</dbReference>
<dbReference type="FunFam" id="3.40.30.10:FF:000245">
    <property type="entry name" value="Thioredoxin"/>
    <property type="match status" value="1"/>
</dbReference>
<dbReference type="InterPro" id="IPR017937">
    <property type="entry name" value="Thioredoxin_CS"/>
</dbReference>
<dbReference type="PANTHER" id="PTHR46115">
    <property type="entry name" value="THIOREDOXIN-LIKE PROTEIN 1"/>
    <property type="match status" value="1"/>
</dbReference>
<dbReference type="VEuPathDB" id="AmoebaDB:ACA1_322690"/>
<reference evidence="7 8" key="1">
    <citation type="journal article" date="2013" name="Genome Biol.">
        <title>Genome of Acanthamoeba castellanii highlights extensive lateral gene transfer and early evolution of tyrosine kinase signaling.</title>
        <authorList>
            <person name="Clarke M."/>
            <person name="Lohan A.J."/>
            <person name="Liu B."/>
            <person name="Lagkouvardos I."/>
            <person name="Roy S."/>
            <person name="Zafar N."/>
            <person name="Bertelli C."/>
            <person name="Schilde C."/>
            <person name="Kianianmomeni A."/>
            <person name="Burglin T.R."/>
            <person name="Frech C."/>
            <person name="Turcotte B."/>
            <person name="Kopec K.O."/>
            <person name="Synnott J.M."/>
            <person name="Choo C."/>
            <person name="Paponov I."/>
            <person name="Finkler A."/>
            <person name="Soon Heng Tan C."/>
            <person name="Hutchins A.P."/>
            <person name="Weinmeier T."/>
            <person name="Rattei T."/>
            <person name="Chu J.S."/>
            <person name="Gimenez G."/>
            <person name="Irimia M."/>
            <person name="Rigden D.J."/>
            <person name="Fitzpatrick D.A."/>
            <person name="Lorenzo-Morales J."/>
            <person name="Bateman A."/>
            <person name="Chiu C.H."/>
            <person name="Tang P."/>
            <person name="Hegemann P."/>
            <person name="Fromm H."/>
            <person name="Raoult D."/>
            <person name="Greub G."/>
            <person name="Miranda-Saavedra D."/>
            <person name="Chen N."/>
            <person name="Nash P."/>
            <person name="Ginger M.L."/>
            <person name="Horn M."/>
            <person name="Schaap P."/>
            <person name="Caler L."/>
            <person name="Loftus B."/>
        </authorList>
    </citation>
    <scope>NUCLEOTIDE SEQUENCE [LARGE SCALE GENOMIC DNA]</scope>
    <source>
        <strain evidence="7 8">Neff</strain>
    </source>
</reference>
<dbReference type="GeneID" id="14923419"/>
<dbReference type="InterPro" id="IPR036249">
    <property type="entry name" value="Thioredoxin-like_sf"/>
</dbReference>
<dbReference type="EMBL" id="KB007884">
    <property type="protein sequence ID" value="ELR22470.1"/>
    <property type="molecule type" value="Genomic_DNA"/>
</dbReference>
<feature type="region of interest" description="Disordered" evidence="4">
    <location>
        <begin position="109"/>
        <end position="129"/>
    </location>
</feature>
<dbReference type="PROSITE" id="PS00194">
    <property type="entry name" value="THIOREDOXIN_1"/>
    <property type="match status" value="1"/>
</dbReference>
<evidence type="ECO:0000256" key="2">
    <source>
        <dbReference type="ARBA" id="ARBA00022982"/>
    </source>
</evidence>
<dbReference type="KEGG" id="acan:ACA1_322690"/>
<evidence type="ECO:0000256" key="4">
    <source>
        <dbReference type="SAM" id="MobiDB-lite"/>
    </source>
</evidence>
<dbReference type="InterPro" id="IPR013766">
    <property type="entry name" value="Thioredoxin_domain"/>
</dbReference>
<feature type="domain" description="Thioredoxin" evidence="5">
    <location>
        <begin position="1"/>
        <end position="112"/>
    </location>
</feature>
<gene>
    <name evidence="7" type="ORF">ACA1_322690</name>
</gene>
<dbReference type="GO" id="GO:0005737">
    <property type="term" value="C:cytoplasm"/>
    <property type="evidence" value="ECO:0007669"/>
    <property type="project" value="UniProtKB-ARBA"/>
</dbReference>
<protein>
    <submittedName>
        <fullName evidence="7">Thioredoxinlike 1, putative</fullName>
    </submittedName>
</protein>
<dbReference type="OrthoDB" id="2121326at2759"/>
<dbReference type="SUPFAM" id="SSF52833">
    <property type="entry name" value="Thioredoxin-like"/>
    <property type="match status" value="1"/>
</dbReference>
<evidence type="ECO:0000259" key="5">
    <source>
        <dbReference type="PROSITE" id="PS51352"/>
    </source>
</evidence>
<dbReference type="Gene3D" id="3.40.30.10">
    <property type="entry name" value="Glutaredoxin"/>
    <property type="match status" value="1"/>
</dbReference>
<dbReference type="Pfam" id="PF06201">
    <property type="entry name" value="PITH"/>
    <property type="match status" value="1"/>
</dbReference>
<name>L8HB84_ACACF</name>
<sequence length="295" mass="32402">MDHGRVQVIGSQAEYAQALLVATAAGRLAVVDFTAKWCGPCNAIAPVFVQLSNKYPTVDFVKVDVDEQAEIAAAHGVSAMPTFIFIKNGQRIDELRGANAARLEQLIQKHSSAGGAEEEESDLKLPAGHSDVTQNVDKAQGECLNQSTEHKWDNIFKKDDSFLESDTDEQLLLYIPFNQPIKIHSLCFQAPDDGRAPQTVKLFVNKRDMDFQSVDSAPATQVIELKADDVKGDKLVPLRFVKFQNVSSITIFVESNQGGEPTTVIQRLRFIGQAQSATNMNEFKRVAGEKGETHG</sequence>
<dbReference type="STRING" id="1257118.L8HB84"/>
<dbReference type="SUPFAM" id="SSF49785">
    <property type="entry name" value="Galactose-binding domain-like"/>
    <property type="match status" value="1"/>
</dbReference>
<dbReference type="PROSITE" id="PS51352">
    <property type="entry name" value="THIOREDOXIN_2"/>
    <property type="match status" value="1"/>
</dbReference>
<keyword evidence="8" id="KW-1185">Reference proteome</keyword>
<dbReference type="InterPro" id="IPR037047">
    <property type="entry name" value="PITH_dom_sf"/>
</dbReference>
<dbReference type="InterPro" id="IPR008979">
    <property type="entry name" value="Galactose-bd-like_sf"/>
</dbReference>
<keyword evidence="2" id="KW-0249">Electron transport</keyword>
<feature type="domain" description="PITH" evidence="6">
    <location>
        <begin position="121"/>
        <end position="290"/>
    </location>
</feature>
<dbReference type="Gene3D" id="2.60.120.470">
    <property type="entry name" value="PITH domain"/>
    <property type="match status" value="1"/>
</dbReference>
<dbReference type="InterPro" id="IPR010400">
    <property type="entry name" value="PITH_dom"/>
</dbReference>
<evidence type="ECO:0000256" key="3">
    <source>
        <dbReference type="ARBA" id="ARBA00023157"/>
    </source>
</evidence>
<organism evidence="7 8">
    <name type="scientific">Acanthamoeba castellanii (strain ATCC 30010 / Neff)</name>
    <dbReference type="NCBI Taxonomy" id="1257118"/>
    <lineage>
        <taxon>Eukaryota</taxon>
        <taxon>Amoebozoa</taxon>
        <taxon>Discosea</taxon>
        <taxon>Longamoebia</taxon>
        <taxon>Centramoebida</taxon>
        <taxon>Acanthamoebidae</taxon>
        <taxon>Acanthamoeba</taxon>
    </lineage>
</organism>
<dbReference type="Proteomes" id="UP000011083">
    <property type="component" value="Unassembled WGS sequence"/>
</dbReference>
<evidence type="ECO:0000259" key="6">
    <source>
        <dbReference type="PROSITE" id="PS51532"/>
    </source>
</evidence>
<dbReference type="RefSeq" id="XP_004349558.1">
    <property type="nucleotide sequence ID" value="XM_004349508.1"/>
</dbReference>
<evidence type="ECO:0000256" key="1">
    <source>
        <dbReference type="ARBA" id="ARBA00003318"/>
    </source>
</evidence>
<dbReference type="AlphaFoldDB" id="L8HB84"/>
<dbReference type="PRINTS" id="PR00421">
    <property type="entry name" value="THIOREDOXIN"/>
</dbReference>
<keyword evidence="2" id="KW-0813">Transport</keyword>
<comment type="function">
    <text evidence="1">Participates in various redox reactions through the reversible oxidation of its active center dithiol to a disulfide and catalyzes dithiol-disulfide exchange reactions.</text>
</comment>
<dbReference type="CDD" id="cd02947">
    <property type="entry name" value="TRX_family"/>
    <property type="match status" value="1"/>
</dbReference>
<dbReference type="PROSITE" id="PS51532">
    <property type="entry name" value="PITH"/>
    <property type="match status" value="1"/>
</dbReference>
<accession>L8HB84</accession>
<keyword evidence="3" id="KW-1015">Disulfide bond</keyword>
<dbReference type="OMA" id="PIFEMFP"/>
<proteinExistence type="predicted"/>